<dbReference type="InterPro" id="IPR008271">
    <property type="entry name" value="Ser/Thr_kinase_AS"/>
</dbReference>
<dbReference type="AlphaFoldDB" id="A0A8T2S318"/>
<comment type="catalytic activity">
    <reaction evidence="8">
        <text>L-seryl-[protein] + ATP = O-phospho-L-seryl-[protein] + ADP + H(+)</text>
        <dbReference type="Rhea" id="RHEA:17989"/>
        <dbReference type="Rhea" id="RHEA-COMP:9863"/>
        <dbReference type="Rhea" id="RHEA-COMP:11604"/>
        <dbReference type="ChEBI" id="CHEBI:15378"/>
        <dbReference type="ChEBI" id="CHEBI:29999"/>
        <dbReference type="ChEBI" id="CHEBI:30616"/>
        <dbReference type="ChEBI" id="CHEBI:83421"/>
        <dbReference type="ChEBI" id="CHEBI:456216"/>
        <dbReference type="EC" id="2.7.11.1"/>
    </reaction>
</comment>
<dbReference type="EMBL" id="CM035428">
    <property type="protein sequence ID" value="KAH7302078.1"/>
    <property type="molecule type" value="Genomic_DNA"/>
</dbReference>
<dbReference type="OrthoDB" id="4062651at2759"/>
<dbReference type="GO" id="GO:0004674">
    <property type="term" value="F:protein serine/threonine kinase activity"/>
    <property type="evidence" value="ECO:0007669"/>
    <property type="project" value="UniProtKB-KW"/>
</dbReference>
<keyword evidence="12" id="KW-1185">Reference proteome</keyword>
<evidence type="ECO:0000256" key="8">
    <source>
        <dbReference type="ARBA" id="ARBA00048679"/>
    </source>
</evidence>
<keyword evidence="4" id="KW-0547">Nucleotide-binding</keyword>
<reference evidence="11 12" key="1">
    <citation type="submission" date="2021-08" db="EMBL/GenBank/DDBJ databases">
        <title>WGS assembly of Ceratopteris richardii.</title>
        <authorList>
            <person name="Marchant D.B."/>
            <person name="Chen G."/>
            <person name="Jenkins J."/>
            <person name="Shu S."/>
            <person name="Leebens-Mack J."/>
            <person name="Grimwood J."/>
            <person name="Schmutz J."/>
            <person name="Soltis P."/>
            <person name="Soltis D."/>
            <person name="Chen Z.-H."/>
        </authorList>
    </citation>
    <scope>NUCLEOTIDE SEQUENCE [LARGE SCALE GENOMIC DNA]</scope>
    <source>
        <strain evidence="11">Whitten #5841</strain>
        <tissue evidence="11">Leaf</tissue>
    </source>
</reference>
<dbReference type="SMART" id="SM00220">
    <property type="entry name" value="S_TKc"/>
    <property type="match status" value="1"/>
</dbReference>
<protein>
    <recommendedName>
        <fullName evidence="1">non-specific serine/threonine protein kinase</fullName>
        <ecNumber evidence="1">2.7.11.1</ecNumber>
    </recommendedName>
</protein>
<proteinExistence type="predicted"/>
<dbReference type="Gene3D" id="3.30.200.20">
    <property type="entry name" value="Phosphorylase Kinase, domain 1"/>
    <property type="match status" value="1"/>
</dbReference>
<dbReference type="FunFam" id="3.30.200.20:FF:000075">
    <property type="entry name" value="Probable serine/threonine-protein kinase WNK1"/>
    <property type="match status" value="1"/>
</dbReference>
<keyword evidence="6" id="KW-0067">ATP-binding</keyword>
<evidence type="ECO:0000256" key="5">
    <source>
        <dbReference type="ARBA" id="ARBA00022777"/>
    </source>
</evidence>
<dbReference type="InterPro" id="IPR024678">
    <property type="entry name" value="Kinase_OSR1/WNK_CCT"/>
</dbReference>
<gene>
    <name evidence="11" type="ORF">KP509_23G055500</name>
</gene>
<keyword evidence="5" id="KW-0418">Kinase</keyword>
<evidence type="ECO:0000256" key="9">
    <source>
        <dbReference type="SAM" id="MobiDB-lite"/>
    </source>
</evidence>
<evidence type="ECO:0000256" key="3">
    <source>
        <dbReference type="ARBA" id="ARBA00022679"/>
    </source>
</evidence>
<dbReference type="Proteomes" id="UP000825935">
    <property type="component" value="Chromosome 23"/>
</dbReference>
<sequence length="683" mass="75939">MHSEDDFDEPEEPPEGEDRGEEDDDEKNNSESDEDDGMIADDSDEEEFVELSSSGRYGRYSEILGKGAMKTVYRAYDTEDCKEVAWNKSKPPIECSEEQACAVQREIEILKRLHHQGIIKLYSAWVDDTSGDANFITELCSTTLLDYRLKHKHISRKAVKNWGRQILKGLVHLHMQDPPIIHRDLKCENIFVKCRSNGVLKIGDFGSATYLDETHHMHTLVGTPEFMAPEMYQEDYNELVDVYSFGMCILELLTRECPYSECKSLGQIYKKVINGEKPKALQKVTDIQALKLINRCLLPAAQRPSASELLADPFLQQHGGHNGARQSMKPSASMPNLGVVEDNIEVKKFLGAQNVITKSPRLSAAARRKVDHMGMADHPPLLGKSPGSVRRKAICIKSPSFRRSYRVMGRVEDQYTLHLKIRIQESSRSCDIAFPFDLRSDSPKSVAEEMIRTLDYSNTDLSTIADLIREEIVELVPEMKQRYVIHSGVMNHPELLHGNEPCGFESFKGRKPEGHRDDEDSNAASSELLVVENRLNTSCTDDLSTYTDNSASGKTDGRATYVSSAINKIVSLDGAYSLSSMTCNECDTSSDNASVSVSTISVEEGSAAGSADDSCRERTKNESASFRSTQPDTPSSPPPWKGASKFKQPPAAGLGILLRPSNGNVLRRGMPSCLNAYSDLSCI</sequence>
<dbReference type="PANTHER" id="PTHR13902">
    <property type="entry name" value="SERINE/THREONINE-PROTEIN KINASE WNK WITH NO LYSINE -RELATED"/>
    <property type="match status" value="1"/>
</dbReference>
<comment type="caution">
    <text evidence="11">The sequence shown here is derived from an EMBL/GenBank/DDBJ whole genome shotgun (WGS) entry which is preliminary data.</text>
</comment>
<feature type="domain" description="Protein kinase" evidence="10">
    <location>
        <begin position="58"/>
        <end position="315"/>
    </location>
</feature>
<comment type="catalytic activity">
    <reaction evidence="7">
        <text>L-threonyl-[protein] + ATP = O-phospho-L-threonyl-[protein] + ADP + H(+)</text>
        <dbReference type="Rhea" id="RHEA:46608"/>
        <dbReference type="Rhea" id="RHEA-COMP:11060"/>
        <dbReference type="Rhea" id="RHEA-COMP:11605"/>
        <dbReference type="ChEBI" id="CHEBI:15378"/>
        <dbReference type="ChEBI" id="CHEBI:30013"/>
        <dbReference type="ChEBI" id="CHEBI:30616"/>
        <dbReference type="ChEBI" id="CHEBI:61977"/>
        <dbReference type="ChEBI" id="CHEBI:456216"/>
        <dbReference type="EC" id="2.7.11.1"/>
    </reaction>
</comment>
<evidence type="ECO:0000256" key="6">
    <source>
        <dbReference type="ARBA" id="ARBA00022840"/>
    </source>
</evidence>
<dbReference type="SUPFAM" id="SSF56112">
    <property type="entry name" value="Protein kinase-like (PK-like)"/>
    <property type="match status" value="1"/>
</dbReference>
<evidence type="ECO:0000256" key="2">
    <source>
        <dbReference type="ARBA" id="ARBA00022527"/>
    </source>
</evidence>
<dbReference type="Gene3D" id="1.10.510.10">
    <property type="entry name" value="Transferase(Phosphotransferase) domain 1"/>
    <property type="match status" value="1"/>
</dbReference>
<keyword evidence="3" id="KW-0808">Transferase</keyword>
<feature type="region of interest" description="Disordered" evidence="9">
    <location>
        <begin position="604"/>
        <end position="646"/>
    </location>
</feature>
<feature type="region of interest" description="Disordered" evidence="9">
    <location>
        <begin position="1"/>
        <end position="53"/>
    </location>
</feature>
<feature type="compositionally biased region" description="Acidic residues" evidence="9">
    <location>
        <begin position="1"/>
        <end position="49"/>
    </location>
</feature>
<evidence type="ECO:0000313" key="12">
    <source>
        <dbReference type="Proteomes" id="UP000825935"/>
    </source>
</evidence>
<keyword evidence="2" id="KW-0723">Serine/threonine-protein kinase</keyword>
<evidence type="ECO:0000256" key="4">
    <source>
        <dbReference type="ARBA" id="ARBA00022741"/>
    </source>
</evidence>
<dbReference type="GO" id="GO:0005524">
    <property type="term" value="F:ATP binding"/>
    <property type="evidence" value="ECO:0007669"/>
    <property type="project" value="UniProtKB-KW"/>
</dbReference>
<dbReference type="OMA" id="VKCASEM"/>
<name>A0A8T2S318_CERRI</name>
<organism evidence="11 12">
    <name type="scientific">Ceratopteris richardii</name>
    <name type="common">Triangle waterfern</name>
    <dbReference type="NCBI Taxonomy" id="49495"/>
    <lineage>
        <taxon>Eukaryota</taxon>
        <taxon>Viridiplantae</taxon>
        <taxon>Streptophyta</taxon>
        <taxon>Embryophyta</taxon>
        <taxon>Tracheophyta</taxon>
        <taxon>Polypodiopsida</taxon>
        <taxon>Polypodiidae</taxon>
        <taxon>Polypodiales</taxon>
        <taxon>Pteridineae</taxon>
        <taxon>Pteridaceae</taxon>
        <taxon>Parkerioideae</taxon>
        <taxon>Ceratopteris</taxon>
    </lineage>
</organism>
<dbReference type="Pfam" id="PF00069">
    <property type="entry name" value="Pkinase"/>
    <property type="match status" value="1"/>
</dbReference>
<dbReference type="InterPro" id="IPR011009">
    <property type="entry name" value="Kinase-like_dom_sf"/>
</dbReference>
<dbReference type="PROSITE" id="PS00108">
    <property type="entry name" value="PROTEIN_KINASE_ST"/>
    <property type="match status" value="1"/>
</dbReference>
<dbReference type="Pfam" id="PF12202">
    <property type="entry name" value="OSR1_C"/>
    <property type="match status" value="1"/>
</dbReference>
<accession>A0A8T2S318</accession>
<evidence type="ECO:0000259" key="10">
    <source>
        <dbReference type="PROSITE" id="PS50011"/>
    </source>
</evidence>
<dbReference type="Gene3D" id="3.10.20.90">
    <property type="entry name" value="Phosphatidylinositol 3-kinase Catalytic Subunit, Chain A, domain 1"/>
    <property type="match status" value="1"/>
</dbReference>
<dbReference type="PROSITE" id="PS50011">
    <property type="entry name" value="PROTEIN_KINASE_DOM"/>
    <property type="match status" value="1"/>
</dbReference>
<dbReference type="InterPro" id="IPR050588">
    <property type="entry name" value="WNK_Ser-Thr_kinase"/>
</dbReference>
<evidence type="ECO:0000256" key="1">
    <source>
        <dbReference type="ARBA" id="ARBA00012513"/>
    </source>
</evidence>
<dbReference type="EC" id="2.7.11.1" evidence="1"/>
<dbReference type="InterPro" id="IPR000719">
    <property type="entry name" value="Prot_kinase_dom"/>
</dbReference>
<evidence type="ECO:0000256" key="7">
    <source>
        <dbReference type="ARBA" id="ARBA00047899"/>
    </source>
</evidence>
<evidence type="ECO:0000313" key="11">
    <source>
        <dbReference type="EMBL" id="KAH7302078.1"/>
    </source>
</evidence>